<feature type="compositionally biased region" description="Polar residues" evidence="1">
    <location>
        <begin position="169"/>
        <end position="180"/>
    </location>
</feature>
<gene>
    <name evidence="2" type="ORF">ASEP1449_LOCUS4003</name>
</gene>
<accession>A0A7S2XKV3</accession>
<evidence type="ECO:0000313" key="2">
    <source>
        <dbReference type="EMBL" id="CAD9812178.1"/>
    </source>
</evidence>
<protein>
    <submittedName>
        <fullName evidence="2">Uncharacterized protein</fullName>
    </submittedName>
</protein>
<dbReference type="EMBL" id="HBHQ01005973">
    <property type="protein sequence ID" value="CAD9812178.1"/>
    <property type="molecule type" value="Transcribed_RNA"/>
</dbReference>
<evidence type="ECO:0000256" key="1">
    <source>
        <dbReference type="SAM" id="MobiDB-lite"/>
    </source>
</evidence>
<sequence>MFSANDMLVLRQHKRRIVNWVEEMIPEELLDLGASVMAMEVSCRAPGCVPLETVVVICFPSVESNLVPNGTTNFKTKILVPMAQVTLDDVLDALPPNFEGGRQTLERTLQRSRDVMLAQIEQLYEPDDLEGRRLMVQYLRQSLDEYVSRNCTLPSEQDDEEAKTDAIGTANTAPVPSNASENKDSDLTKKEAIQAMPTVTLADTKATSETKAATGTGNFIIRRPVEDNSSNRTQVIEKKPASKETAMDWRRRQVMETEMQAAMLSSSSSSQGIIQRLAEREHAPGIRRTGCPCCDPDNPSNVVDSMMML</sequence>
<dbReference type="AlphaFoldDB" id="A0A7S2XKV3"/>
<name>A0A7S2XKV3_9STRA</name>
<reference evidence="2" key="1">
    <citation type="submission" date="2021-01" db="EMBL/GenBank/DDBJ databases">
        <authorList>
            <person name="Corre E."/>
            <person name="Pelletier E."/>
            <person name="Niang G."/>
            <person name="Scheremetjew M."/>
            <person name="Finn R."/>
            <person name="Kale V."/>
            <person name="Holt S."/>
            <person name="Cochrane G."/>
            <person name="Meng A."/>
            <person name="Brown T."/>
            <person name="Cohen L."/>
        </authorList>
    </citation>
    <scope>NUCLEOTIDE SEQUENCE</scope>
    <source>
        <strain evidence="2">CCMP2084</strain>
    </source>
</reference>
<feature type="region of interest" description="Disordered" evidence="1">
    <location>
        <begin position="154"/>
        <end position="188"/>
    </location>
</feature>
<proteinExistence type="predicted"/>
<organism evidence="2">
    <name type="scientific">Attheya septentrionalis</name>
    <dbReference type="NCBI Taxonomy" id="420275"/>
    <lineage>
        <taxon>Eukaryota</taxon>
        <taxon>Sar</taxon>
        <taxon>Stramenopiles</taxon>
        <taxon>Ochrophyta</taxon>
        <taxon>Bacillariophyta</taxon>
        <taxon>Coscinodiscophyceae</taxon>
        <taxon>Chaetocerotophycidae</taxon>
        <taxon>Chaetocerotales</taxon>
        <taxon>Attheyaceae</taxon>
        <taxon>Attheya</taxon>
    </lineage>
</organism>